<keyword evidence="4 8" id="KW-0812">Transmembrane</keyword>
<keyword evidence="10" id="KW-1185">Reference proteome</keyword>
<comment type="subcellular location">
    <subcellularLocation>
        <location evidence="1">Cell membrane</location>
        <topology evidence="1">Multi-pass membrane protein</topology>
    </subcellularLocation>
</comment>
<feature type="transmembrane region" description="Helical" evidence="8">
    <location>
        <begin position="204"/>
        <end position="224"/>
    </location>
</feature>
<feature type="transmembrane region" description="Helical" evidence="8">
    <location>
        <begin position="142"/>
        <end position="161"/>
    </location>
</feature>
<dbReference type="Proteomes" id="UP000611640">
    <property type="component" value="Chromosome"/>
</dbReference>
<feature type="transmembrane region" description="Helical" evidence="8">
    <location>
        <begin position="24"/>
        <end position="44"/>
    </location>
</feature>
<feature type="transmembrane region" description="Helical" evidence="8">
    <location>
        <begin position="92"/>
        <end position="109"/>
    </location>
</feature>
<feature type="binding site" evidence="7">
    <location>
        <position position="73"/>
    </location>
    <ligand>
        <name>Zn(2+)</name>
        <dbReference type="ChEBI" id="CHEBI:29105"/>
    </ligand>
</feature>
<evidence type="ECO:0000256" key="2">
    <source>
        <dbReference type="ARBA" id="ARBA00008488"/>
    </source>
</evidence>
<dbReference type="GO" id="GO:0005886">
    <property type="term" value="C:plasma membrane"/>
    <property type="evidence" value="ECO:0007669"/>
    <property type="project" value="UniProtKB-SubCell"/>
</dbReference>
<keyword evidence="7" id="KW-0862">Zinc</keyword>
<keyword evidence="7" id="KW-0479">Metal-binding</keyword>
<feature type="binding site" evidence="7">
    <location>
        <position position="202"/>
    </location>
    <ligand>
        <name>Zn(2+)</name>
        <dbReference type="ChEBI" id="CHEBI:29105"/>
    </ligand>
</feature>
<evidence type="ECO:0000256" key="4">
    <source>
        <dbReference type="ARBA" id="ARBA00022692"/>
    </source>
</evidence>
<dbReference type="RefSeq" id="WP_239156657.1">
    <property type="nucleotide sequence ID" value="NZ_AP023355.1"/>
</dbReference>
<dbReference type="Pfam" id="PF03006">
    <property type="entry name" value="HlyIII"/>
    <property type="match status" value="1"/>
</dbReference>
<sequence length="226" mass="24407">MTATTLGASAAKDPYARPRMRGWLHAYAVGVAAICGVVLCSVAATRPGWLAFASCLVYSVTICGLFGTSALYHRHVWGPRGYAVMKRLDHSMIFLFIAGTYTPFSLLLMPRHTALIVLSVVWGGALLGVALKMAWPRAPRWLSVPLYIALGWVAAFVFPDIVHGGGWAPFALLLAGGVVYSLGALCYALKRPNPWPRTFGHHEFFHAATLIAAACHHVAVYFAVLA</sequence>
<proteinExistence type="inferred from homology"/>
<dbReference type="KEGG" id="atl:Athai_03730"/>
<dbReference type="PANTHER" id="PTHR20855">
    <property type="entry name" value="ADIPOR/PROGESTIN RECEPTOR-RELATED"/>
    <property type="match status" value="1"/>
</dbReference>
<feature type="transmembrane region" description="Helical" evidence="8">
    <location>
        <begin position="167"/>
        <end position="189"/>
    </location>
</feature>
<feature type="transmembrane region" description="Helical" evidence="8">
    <location>
        <begin position="115"/>
        <end position="135"/>
    </location>
</feature>
<dbReference type="InterPro" id="IPR005744">
    <property type="entry name" value="Hy-lIII"/>
</dbReference>
<keyword evidence="6 8" id="KW-0472">Membrane</keyword>
<dbReference type="AlphaFoldDB" id="A0A7R7DJW5"/>
<dbReference type="EMBL" id="AP023355">
    <property type="protein sequence ID" value="BCJ32870.1"/>
    <property type="molecule type" value="Genomic_DNA"/>
</dbReference>
<dbReference type="GO" id="GO:0046872">
    <property type="term" value="F:metal ion binding"/>
    <property type="evidence" value="ECO:0007669"/>
    <property type="project" value="UniProtKB-KW"/>
</dbReference>
<feature type="transmembrane region" description="Helical" evidence="8">
    <location>
        <begin position="50"/>
        <end position="72"/>
    </location>
</feature>
<evidence type="ECO:0000313" key="10">
    <source>
        <dbReference type="Proteomes" id="UP000611640"/>
    </source>
</evidence>
<keyword evidence="5 8" id="KW-1133">Transmembrane helix</keyword>
<dbReference type="NCBIfam" id="TIGR01065">
    <property type="entry name" value="hlyIII"/>
    <property type="match status" value="1"/>
</dbReference>
<evidence type="ECO:0000256" key="3">
    <source>
        <dbReference type="ARBA" id="ARBA00022475"/>
    </source>
</evidence>
<organism evidence="9 10">
    <name type="scientific">Actinocatenispora thailandica</name>
    <dbReference type="NCBI Taxonomy" id="227318"/>
    <lineage>
        <taxon>Bacteria</taxon>
        <taxon>Bacillati</taxon>
        <taxon>Actinomycetota</taxon>
        <taxon>Actinomycetes</taxon>
        <taxon>Micromonosporales</taxon>
        <taxon>Micromonosporaceae</taxon>
        <taxon>Actinocatenispora</taxon>
    </lineage>
</organism>
<evidence type="ECO:0000256" key="1">
    <source>
        <dbReference type="ARBA" id="ARBA00004651"/>
    </source>
</evidence>
<evidence type="ECO:0000256" key="6">
    <source>
        <dbReference type="ARBA" id="ARBA00023136"/>
    </source>
</evidence>
<dbReference type="PANTHER" id="PTHR20855:SF3">
    <property type="entry name" value="LD03007P"/>
    <property type="match status" value="1"/>
</dbReference>
<evidence type="ECO:0000256" key="5">
    <source>
        <dbReference type="ARBA" id="ARBA00022989"/>
    </source>
</evidence>
<evidence type="ECO:0000313" key="9">
    <source>
        <dbReference type="EMBL" id="BCJ32870.1"/>
    </source>
</evidence>
<protein>
    <recommendedName>
        <fullName evidence="11">Hemolysin III</fullName>
    </recommendedName>
</protein>
<evidence type="ECO:0008006" key="11">
    <source>
        <dbReference type="Google" id="ProtNLM"/>
    </source>
</evidence>
<comment type="similarity">
    <text evidence="2">Belongs to the UPF0073 (Hly-III) family.</text>
</comment>
<keyword evidence="3" id="KW-1003">Cell membrane</keyword>
<accession>A0A7R7DJW5</accession>
<feature type="binding site" evidence="7">
    <location>
        <position position="206"/>
    </location>
    <ligand>
        <name>Zn(2+)</name>
        <dbReference type="ChEBI" id="CHEBI:29105"/>
    </ligand>
</feature>
<dbReference type="GO" id="GO:0140911">
    <property type="term" value="F:pore-forming activity"/>
    <property type="evidence" value="ECO:0007669"/>
    <property type="project" value="InterPro"/>
</dbReference>
<dbReference type="InterPro" id="IPR004254">
    <property type="entry name" value="AdipoR/HlyIII-related"/>
</dbReference>
<name>A0A7R7DJW5_9ACTN</name>
<evidence type="ECO:0000256" key="7">
    <source>
        <dbReference type="PIRSR" id="PIRSR604254-1"/>
    </source>
</evidence>
<reference evidence="9 10" key="1">
    <citation type="submission" date="2020-08" db="EMBL/GenBank/DDBJ databases">
        <title>Whole genome shotgun sequence of Actinocatenispora thailandica NBRC 105041.</title>
        <authorList>
            <person name="Komaki H."/>
            <person name="Tamura T."/>
        </authorList>
    </citation>
    <scope>NUCLEOTIDE SEQUENCE [LARGE SCALE GENOMIC DNA]</scope>
    <source>
        <strain evidence="9 10">NBRC 105041</strain>
    </source>
</reference>
<gene>
    <name evidence="9" type="ORF">Athai_03730</name>
</gene>
<evidence type="ECO:0000256" key="8">
    <source>
        <dbReference type="SAM" id="Phobius"/>
    </source>
</evidence>